<keyword evidence="1" id="KW-1133">Transmembrane helix</keyword>
<evidence type="ECO:0000313" key="2">
    <source>
        <dbReference type="EMBL" id="QWW77907.1"/>
    </source>
</evidence>
<proteinExistence type="predicted"/>
<organism evidence="2 3">
    <name type="scientific">Leclercia pneumoniae</name>
    <dbReference type="NCBI Taxonomy" id="2815358"/>
    <lineage>
        <taxon>Bacteria</taxon>
        <taxon>Pseudomonadati</taxon>
        <taxon>Pseudomonadota</taxon>
        <taxon>Gammaproteobacteria</taxon>
        <taxon>Enterobacterales</taxon>
        <taxon>Enterobacteriaceae</taxon>
        <taxon>Leclercia</taxon>
    </lineage>
</organism>
<dbReference type="EMBL" id="CP076838">
    <property type="protein sequence ID" value="QWW77907.1"/>
    <property type="molecule type" value="Genomic_DNA"/>
</dbReference>
<evidence type="ECO:0000313" key="3">
    <source>
        <dbReference type="Proteomes" id="UP000683497"/>
    </source>
</evidence>
<keyword evidence="3" id="KW-1185">Reference proteome</keyword>
<feature type="transmembrane region" description="Helical" evidence="1">
    <location>
        <begin position="29"/>
        <end position="49"/>
    </location>
</feature>
<reference evidence="2 3" key="1">
    <citation type="submission" date="2021-06" db="EMBL/GenBank/DDBJ databases">
        <title>Leclercia pneumoniae sp. nov.</title>
        <authorList>
            <person name="Hoenemann M."/>
            <person name="Viehweger A."/>
            <person name="Dietze N."/>
        </authorList>
    </citation>
    <scope>NUCLEOTIDE SEQUENCE [LARGE SCALE GENOMIC DNA]</scope>
    <source>
        <strain evidence="3">49125</strain>
    </source>
</reference>
<accession>A0ABX8JNK3</accession>
<protein>
    <submittedName>
        <fullName evidence="2">Uncharacterized protein</fullName>
    </submittedName>
</protein>
<feature type="transmembrane region" description="Helical" evidence="1">
    <location>
        <begin position="6"/>
        <end position="22"/>
    </location>
</feature>
<evidence type="ECO:0000256" key="1">
    <source>
        <dbReference type="SAM" id="Phobius"/>
    </source>
</evidence>
<dbReference type="RefSeq" id="WP_207293600.1">
    <property type="nucleotide sequence ID" value="NZ_CP071383.1"/>
</dbReference>
<name>A0ABX8JNK3_9ENTR</name>
<keyword evidence="1" id="KW-0812">Transmembrane</keyword>
<dbReference type="Proteomes" id="UP000683497">
    <property type="component" value="Chromosome"/>
</dbReference>
<sequence length="51" mass="5358">MNTFSIIAIPFFVVAIVMLTLAGTRKNRAFLIVGGVFMASSIVNAAIGLSL</sequence>
<gene>
    <name evidence="2" type="ORF">KQ929_11490</name>
</gene>
<keyword evidence="1" id="KW-0472">Membrane</keyword>